<dbReference type="AlphaFoldDB" id="A0A7R9MIP6"/>
<dbReference type="InterPro" id="IPR050344">
    <property type="entry name" value="Peptidase_M1_aminopeptidases"/>
</dbReference>
<evidence type="ECO:0000259" key="3">
    <source>
        <dbReference type="Pfam" id="PF01433"/>
    </source>
</evidence>
<dbReference type="GO" id="GO:0042277">
    <property type="term" value="F:peptide binding"/>
    <property type="evidence" value="ECO:0007669"/>
    <property type="project" value="TreeGrafter"/>
</dbReference>
<dbReference type="InterPro" id="IPR014782">
    <property type="entry name" value="Peptidase_M1_dom"/>
</dbReference>
<dbReference type="GO" id="GO:0005737">
    <property type="term" value="C:cytoplasm"/>
    <property type="evidence" value="ECO:0007669"/>
    <property type="project" value="TreeGrafter"/>
</dbReference>
<feature type="domain" description="Peptidase M1 membrane alanine aminopeptidase" evidence="3">
    <location>
        <begin position="37"/>
        <end position="107"/>
    </location>
</feature>
<dbReference type="Gene3D" id="1.10.390.10">
    <property type="entry name" value="Neutral Protease Domain 2"/>
    <property type="match status" value="2"/>
</dbReference>
<evidence type="ECO:0000313" key="5">
    <source>
        <dbReference type="Proteomes" id="UP000728032"/>
    </source>
</evidence>
<feature type="site" description="Transition state stabilizer" evidence="2">
    <location>
        <position position="180"/>
    </location>
</feature>
<dbReference type="GO" id="GO:0016020">
    <property type="term" value="C:membrane"/>
    <property type="evidence" value="ECO:0007669"/>
    <property type="project" value="TreeGrafter"/>
</dbReference>
<evidence type="ECO:0000256" key="2">
    <source>
        <dbReference type="PIRSR" id="PIRSR634016-4"/>
    </source>
</evidence>
<dbReference type="InterPro" id="IPR027268">
    <property type="entry name" value="Peptidase_M4/M1_CTD_sf"/>
</dbReference>
<dbReference type="GO" id="GO:0006508">
    <property type="term" value="P:proteolysis"/>
    <property type="evidence" value="ECO:0007669"/>
    <property type="project" value="TreeGrafter"/>
</dbReference>
<keyword evidence="5" id="KW-1185">Reference proteome</keyword>
<dbReference type="InterPro" id="IPR034016">
    <property type="entry name" value="M1_APN-typ"/>
</dbReference>
<dbReference type="SUPFAM" id="SSF55486">
    <property type="entry name" value="Metalloproteases ('zincins'), catalytic domain"/>
    <property type="match status" value="1"/>
</dbReference>
<dbReference type="Pfam" id="PF01433">
    <property type="entry name" value="Peptidase_M1"/>
    <property type="match status" value="2"/>
</dbReference>
<reference evidence="4" key="1">
    <citation type="submission" date="2020-11" db="EMBL/GenBank/DDBJ databases">
        <authorList>
            <person name="Tran Van P."/>
        </authorList>
    </citation>
    <scope>NUCLEOTIDE SEQUENCE</scope>
</reference>
<dbReference type="PANTHER" id="PTHR11533:SF294">
    <property type="entry name" value="THYROTROPIN-RELEASING HORMONE-DEGRADING ECTOENZYME"/>
    <property type="match status" value="1"/>
</dbReference>
<protein>
    <recommendedName>
        <fullName evidence="3">Peptidase M1 membrane alanine aminopeptidase domain-containing protein</fullName>
    </recommendedName>
</protein>
<comment type="cofactor">
    <cofactor evidence="1">
        <name>Zn(2+)</name>
        <dbReference type="ChEBI" id="CHEBI:29105"/>
    </cofactor>
    <text evidence="1">Binds 1 zinc ion per subunit.</text>
</comment>
<gene>
    <name evidence="4" type="ORF">ONB1V03_LOCUS17403</name>
</gene>
<keyword evidence="1" id="KW-0862">Zinc</keyword>
<dbReference type="FunFam" id="1.10.390.10:FF:000033">
    <property type="entry name" value="Endoplasmic reticulum aminopeptidase 1b"/>
    <property type="match status" value="1"/>
</dbReference>
<dbReference type="GO" id="GO:0070006">
    <property type="term" value="F:metalloaminopeptidase activity"/>
    <property type="evidence" value="ECO:0007669"/>
    <property type="project" value="TreeGrafter"/>
</dbReference>
<dbReference type="OrthoDB" id="6749331at2759"/>
<feature type="binding site" evidence="1">
    <location>
        <position position="117"/>
    </location>
    <ligand>
        <name>Zn(2+)</name>
        <dbReference type="ChEBI" id="CHEBI:29105"/>
        <note>catalytic</note>
    </ligand>
</feature>
<dbReference type="GO" id="GO:0043171">
    <property type="term" value="P:peptide catabolic process"/>
    <property type="evidence" value="ECO:0007669"/>
    <property type="project" value="TreeGrafter"/>
</dbReference>
<dbReference type="GO" id="GO:0008270">
    <property type="term" value="F:zinc ion binding"/>
    <property type="evidence" value="ECO:0007669"/>
    <property type="project" value="InterPro"/>
</dbReference>
<feature type="non-terminal residue" evidence="4">
    <location>
        <position position="193"/>
    </location>
</feature>
<dbReference type="Proteomes" id="UP000728032">
    <property type="component" value="Unassembled WGS sequence"/>
</dbReference>
<dbReference type="EMBL" id="OC936273">
    <property type="protein sequence ID" value="CAD7660840.1"/>
    <property type="molecule type" value="Genomic_DNA"/>
</dbReference>
<name>A0A7R9MIP6_9ACAR</name>
<evidence type="ECO:0000313" key="4">
    <source>
        <dbReference type="EMBL" id="CAD7660840.1"/>
    </source>
</evidence>
<proteinExistence type="predicted"/>
<keyword evidence="1" id="KW-0479">Metal-binding</keyword>
<feature type="domain" description="Peptidase M1 membrane alanine aminopeptidase" evidence="3">
    <location>
        <begin position="114"/>
        <end position="191"/>
    </location>
</feature>
<dbReference type="PANTHER" id="PTHR11533">
    <property type="entry name" value="PROTEASE M1 ZINC METALLOPROTEASE"/>
    <property type="match status" value="1"/>
</dbReference>
<dbReference type="GO" id="GO:0005615">
    <property type="term" value="C:extracellular space"/>
    <property type="evidence" value="ECO:0007669"/>
    <property type="project" value="TreeGrafter"/>
</dbReference>
<sequence length="193" mass="21922">MSTYLLAFCVSDFHFISDQNAKFSVWARAGAIATANYSLDVGPKILQYYENYFNISYPLPKMDMVAVPDLNAGAMENWGLIIYRETAMLYDPSVSSSHNLQRVATVIGNGYPFRLNEGFASFMEYEGVNAVHPKWQMSQQFVVDEIHDVFELDCLTTSHPISVPVHNPDEINEIFDRISYGKGASIIRMMTYF</sequence>
<dbReference type="EMBL" id="CAJPVJ010021448">
    <property type="protein sequence ID" value="CAG2177976.1"/>
    <property type="molecule type" value="Genomic_DNA"/>
</dbReference>
<dbReference type="CDD" id="cd09601">
    <property type="entry name" value="M1_APN-Q_like"/>
    <property type="match status" value="1"/>
</dbReference>
<accession>A0A7R9MIP6</accession>
<evidence type="ECO:0000256" key="1">
    <source>
        <dbReference type="PIRSR" id="PIRSR634016-3"/>
    </source>
</evidence>
<organism evidence="4">
    <name type="scientific">Oppiella nova</name>
    <dbReference type="NCBI Taxonomy" id="334625"/>
    <lineage>
        <taxon>Eukaryota</taxon>
        <taxon>Metazoa</taxon>
        <taxon>Ecdysozoa</taxon>
        <taxon>Arthropoda</taxon>
        <taxon>Chelicerata</taxon>
        <taxon>Arachnida</taxon>
        <taxon>Acari</taxon>
        <taxon>Acariformes</taxon>
        <taxon>Sarcoptiformes</taxon>
        <taxon>Oribatida</taxon>
        <taxon>Brachypylina</taxon>
        <taxon>Oppioidea</taxon>
        <taxon>Oppiidae</taxon>
        <taxon>Oppiella</taxon>
    </lineage>
</organism>